<protein>
    <recommendedName>
        <fullName evidence="4">PH domain-containing protein</fullName>
    </recommendedName>
</protein>
<feature type="transmembrane region" description="Helical" evidence="1">
    <location>
        <begin position="20"/>
        <end position="38"/>
    </location>
</feature>
<evidence type="ECO:0008006" key="4">
    <source>
        <dbReference type="Google" id="ProtNLM"/>
    </source>
</evidence>
<reference evidence="2 3" key="1">
    <citation type="submission" date="2021-10" db="EMBL/GenBank/DDBJ databases">
        <authorList>
            <person name="Koch H."/>
        </authorList>
    </citation>
    <scope>NUCLEOTIDE SEQUENCE [LARGE SCALE GENOMIC DNA]</scope>
    <source>
        <strain evidence="2">6680</strain>
    </source>
</reference>
<name>A0ABN8ANI6_9PROT</name>
<dbReference type="Proteomes" id="UP000839052">
    <property type="component" value="Chromosome"/>
</dbReference>
<dbReference type="RefSeq" id="WP_239797991.1">
    <property type="nucleotide sequence ID" value="NZ_OU912926.1"/>
</dbReference>
<keyword evidence="3" id="KW-1185">Reference proteome</keyword>
<gene>
    <name evidence="2" type="ORF">NTG6680_3094</name>
</gene>
<accession>A0ABN8ANI6</accession>
<proteinExistence type="predicted"/>
<keyword evidence="1" id="KW-1133">Transmembrane helix</keyword>
<evidence type="ECO:0000313" key="2">
    <source>
        <dbReference type="EMBL" id="CAG9934343.1"/>
    </source>
</evidence>
<keyword evidence="1" id="KW-0472">Membrane</keyword>
<organism evidence="2 3">
    <name type="scientific">Candidatus Nitrotoga arctica</name>
    <dbReference type="NCBI Taxonomy" id="453162"/>
    <lineage>
        <taxon>Bacteria</taxon>
        <taxon>Pseudomonadati</taxon>
        <taxon>Pseudomonadota</taxon>
        <taxon>Betaproteobacteria</taxon>
        <taxon>Nitrosomonadales</taxon>
        <taxon>Gallionellaceae</taxon>
        <taxon>Candidatus Nitrotoga</taxon>
    </lineage>
</organism>
<dbReference type="EMBL" id="OU912926">
    <property type="protein sequence ID" value="CAG9934343.1"/>
    <property type="molecule type" value="Genomic_DNA"/>
</dbReference>
<evidence type="ECO:0000256" key="1">
    <source>
        <dbReference type="SAM" id="Phobius"/>
    </source>
</evidence>
<feature type="transmembrane region" description="Helical" evidence="1">
    <location>
        <begin position="44"/>
        <end position="64"/>
    </location>
</feature>
<sequence>MSDTRFNLVQDRKGMMWDLLLYVPTVVALLSMVLKFWYGGDVSLAYLFSFLASFFFIAGANRILKTRLMLLPAAPIAIEIGKQVTRIIFRNGEQVELVKDLRIYADYSGRSFGLAGLNKSDQRLQFVFHKGQFSSLKDYQAIQEMLKLVSSSSDFFSIKK</sequence>
<evidence type="ECO:0000313" key="3">
    <source>
        <dbReference type="Proteomes" id="UP000839052"/>
    </source>
</evidence>
<keyword evidence="1" id="KW-0812">Transmembrane</keyword>